<reference evidence="3 4" key="1">
    <citation type="submission" date="2019-07" db="EMBL/GenBank/DDBJ databases">
        <title>Whole genome shotgun sequence of Segetibacter aerophilus NBRC 106135.</title>
        <authorList>
            <person name="Hosoyama A."/>
            <person name="Uohara A."/>
            <person name="Ohji S."/>
            <person name="Ichikawa N."/>
        </authorList>
    </citation>
    <scope>NUCLEOTIDE SEQUENCE [LARGE SCALE GENOMIC DNA]</scope>
    <source>
        <strain evidence="3 4">NBRC 106135</strain>
    </source>
</reference>
<feature type="region of interest" description="Disordered" evidence="2">
    <location>
        <begin position="1"/>
        <end position="79"/>
    </location>
</feature>
<name>A0A512BE04_9BACT</name>
<dbReference type="EMBL" id="BJYT01000009">
    <property type="protein sequence ID" value="GEO10189.1"/>
    <property type="molecule type" value="Genomic_DNA"/>
</dbReference>
<dbReference type="OrthoDB" id="875783at2"/>
<dbReference type="RefSeq" id="WP_147204297.1">
    <property type="nucleotide sequence ID" value="NZ_BJYT01000009.1"/>
</dbReference>
<organism evidence="3 4">
    <name type="scientific">Segetibacter aerophilus</name>
    <dbReference type="NCBI Taxonomy" id="670293"/>
    <lineage>
        <taxon>Bacteria</taxon>
        <taxon>Pseudomonadati</taxon>
        <taxon>Bacteroidota</taxon>
        <taxon>Chitinophagia</taxon>
        <taxon>Chitinophagales</taxon>
        <taxon>Chitinophagaceae</taxon>
        <taxon>Segetibacter</taxon>
    </lineage>
</organism>
<keyword evidence="1" id="KW-0175">Coiled coil</keyword>
<feature type="compositionally biased region" description="Low complexity" evidence="2">
    <location>
        <begin position="39"/>
        <end position="62"/>
    </location>
</feature>
<proteinExistence type="predicted"/>
<dbReference type="AlphaFoldDB" id="A0A512BE04"/>
<keyword evidence="4" id="KW-1185">Reference proteome</keyword>
<evidence type="ECO:0000256" key="2">
    <source>
        <dbReference type="SAM" id="MobiDB-lite"/>
    </source>
</evidence>
<accession>A0A512BE04</accession>
<evidence type="ECO:0000256" key="1">
    <source>
        <dbReference type="SAM" id="Coils"/>
    </source>
</evidence>
<evidence type="ECO:0000313" key="3">
    <source>
        <dbReference type="EMBL" id="GEO10189.1"/>
    </source>
</evidence>
<feature type="coiled-coil region" evidence="1">
    <location>
        <begin position="179"/>
        <end position="227"/>
    </location>
</feature>
<gene>
    <name evidence="3" type="ORF">SAE01_26850</name>
</gene>
<dbReference type="Proteomes" id="UP000321513">
    <property type="component" value="Unassembled WGS sequence"/>
</dbReference>
<protein>
    <submittedName>
        <fullName evidence="3">Uncharacterized protein</fullName>
    </submittedName>
</protein>
<evidence type="ECO:0000313" key="4">
    <source>
        <dbReference type="Proteomes" id="UP000321513"/>
    </source>
</evidence>
<comment type="caution">
    <text evidence="3">The sequence shown here is derived from an EMBL/GenBank/DDBJ whole genome shotgun (WGS) entry which is preliminary data.</text>
</comment>
<sequence>MSFLKQLLTPFVEFDEDQKKQQANDNKTTAPSSVPPATPAAAANTPAATKAPAAPAAPDPNAQHPLINSTPGNVAATGQVPTYSPAGTITAPLPEHAQYFEKLIDNANATNPIFQGTDYKEFVDSKVDIDDIQDEAIKYRTAYNVLKSTGLTREKLLSTGQEYLNLIGRDMNAFQGAHALKYQKEVRQKEQQIQKKTEELQALTQKINALKTEINQLTQDINLTKDSLNTIKSSYLLAGENKQKEIETELQKISQYF</sequence>